<gene>
    <name evidence="1" type="ORF">CDCA_CDCA04G1232</name>
</gene>
<comment type="caution">
    <text evidence="1">The sequence shown here is derived from an EMBL/GenBank/DDBJ whole genome shotgun (WGS) entry which is preliminary data.</text>
</comment>
<sequence>MTFVTSSYRKVNRSRPWNCRRHRQNCRGVAALRWQHEPTAPRPSWRLRVLCLSNGHGEDVVATEVLRALLRISPFAVRAEAMPLVGTGRAYSELQAALRGDLVTADASARIHSVELIGPKREMPSGGFVLGRPAALVRDVWHGLGWLLYEQWRVCRRWPRRGAGSPAMTDPPDPSPAPVKELPLVLAVGDVLPLWLASVTGVPQCAFVGTAKSELYVRSLDGRFRFAQPRPHRLDSDAWTYHRQPECFSWCRDTIGAPREQQLRLWWRWALLAASILHILWRDVQYAGHMCWRHRLWRFPLAWRLRRFLEALSCWHSVYYPWERRLMRQCSGAGVFVRDALTAQRLQQCGVVHVCTDASGNPMMDGFAAMATSVVESADREMLRLALLPGSRVPEAYKNFSRMLQEAAEWLAREQQRIQVEVPAAGGLERQRLMEIACAQGWMSECVDGSGKPGSCRYLRDRHGRHRLVVLDTTAGGGGQRLFYRCLARADVVFACAGTATEQAVGIGKPVVTTPGAGPQFTRDFWEAQARLLGANVILADPTREHPHAASEALRNVCAVLRDAQQAPQYRNRWRANGVAVMGRPGAADRIAQRLMHAVHREMEERGAERACVG</sequence>
<organism evidence="1 2">
    <name type="scientific">Cyanidium caldarium</name>
    <name type="common">Red alga</name>
    <dbReference type="NCBI Taxonomy" id="2771"/>
    <lineage>
        <taxon>Eukaryota</taxon>
        <taxon>Rhodophyta</taxon>
        <taxon>Bangiophyceae</taxon>
        <taxon>Cyanidiales</taxon>
        <taxon>Cyanidiaceae</taxon>
        <taxon>Cyanidium</taxon>
    </lineage>
</organism>
<accession>A0AAV9ISH3</accession>
<name>A0AAV9ISH3_CYACA</name>
<evidence type="ECO:0008006" key="3">
    <source>
        <dbReference type="Google" id="ProtNLM"/>
    </source>
</evidence>
<dbReference type="AlphaFoldDB" id="A0AAV9ISH3"/>
<dbReference type="PANTHER" id="PTHR39517">
    <property type="entry name" value="SLL0192 PROTEIN"/>
    <property type="match status" value="1"/>
</dbReference>
<dbReference type="SUPFAM" id="SSF53756">
    <property type="entry name" value="UDP-Glycosyltransferase/glycogen phosphorylase"/>
    <property type="match status" value="1"/>
</dbReference>
<reference evidence="1 2" key="1">
    <citation type="submission" date="2022-07" db="EMBL/GenBank/DDBJ databases">
        <title>Genome-wide signatures of adaptation to extreme environments.</title>
        <authorList>
            <person name="Cho C.H."/>
            <person name="Yoon H.S."/>
        </authorList>
    </citation>
    <scope>NUCLEOTIDE SEQUENCE [LARGE SCALE GENOMIC DNA]</scope>
    <source>
        <strain evidence="1 2">DBV 063 E5</strain>
    </source>
</reference>
<evidence type="ECO:0000313" key="2">
    <source>
        <dbReference type="Proteomes" id="UP001301350"/>
    </source>
</evidence>
<protein>
    <recommendedName>
        <fullName evidence="3">Lipid-A-disaccharide synthase</fullName>
    </recommendedName>
</protein>
<dbReference type="InterPro" id="IPR019994">
    <property type="entry name" value="Lipid-A-disac_synthase-rel_put"/>
</dbReference>
<evidence type="ECO:0000313" key="1">
    <source>
        <dbReference type="EMBL" id="KAK4535207.1"/>
    </source>
</evidence>
<dbReference type="EMBL" id="JANCYW010000004">
    <property type="protein sequence ID" value="KAK4535207.1"/>
    <property type="molecule type" value="Genomic_DNA"/>
</dbReference>
<proteinExistence type="predicted"/>
<dbReference type="PANTHER" id="PTHR39517:SF1">
    <property type="entry name" value="LIPID-A-DISACCHARIDE SYNTHASE"/>
    <property type="match status" value="1"/>
</dbReference>
<dbReference type="Proteomes" id="UP001301350">
    <property type="component" value="Unassembled WGS sequence"/>
</dbReference>
<keyword evidence="2" id="KW-1185">Reference proteome</keyword>